<dbReference type="EMBL" id="KB932201">
    <property type="protein sequence ID" value="KCV72533.1"/>
    <property type="molecule type" value="Genomic_DNA"/>
</dbReference>
<feature type="region of interest" description="Disordered" evidence="3">
    <location>
        <begin position="1"/>
        <end position="35"/>
    </location>
</feature>
<dbReference type="Proteomes" id="UP000030693">
    <property type="component" value="Unassembled WGS sequence"/>
</dbReference>
<dbReference type="OrthoDB" id="5586at2759"/>
<proteinExistence type="predicted"/>
<dbReference type="Gene3D" id="1.10.238.230">
    <property type="match status" value="1"/>
</dbReference>
<gene>
    <name evidence="5" type="ORF">H696_00125</name>
</gene>
<evidence type="ECO:0000256" key="2">
    <source>
        <dbReference type="ARBA" id="ARBA00022837"/>
    </source>
</evidence>
<evidence type="ECO:0000259" key="4">
    <source>
        <dbReference type="PROSITE" id="PS50222"/>
    </source>
</evidence>
<feature type="compositionally biased region" description="Polar residues" evidence="3">
    <location>
        <begin position="378"/>
        <end position="387"/>
    </location>
</feature>
<dbReference type="eggNOG" id="KOG2562">
    <property type="taxonomic scope" value="Eukaryota"/>
</dbReference>
<dbReference type="OMA" id="ETAMEYW"/>
<dbReference type="Pfam" id="PF13499">
    <property type="entry name" value="EF-hand_7"/>
    <property type="match status" value="1"/>
</dbReference>
<dbReference type="STRING" id="691883.A0A058ZF21"/>
<dbReference type="InterPro" id="IPR002048">
    <property type="entry name" value="EF_hand_dom"/>
</dbReference>
<dbReference type="InterPro" id="IPR011992">
    <property type="entry name" value="EF-hand-dom_pair"/>
</dbReference>
<organism evidence="5">
    <name type="scientific">Fonticula alba</name>
    <name type="common">Slime mold</name>
    <dbReference type="NCBI Taxonomy" id="691883"/>
    <lineage>
        <taxon>Eukaryota</taxon>
        <taxon>Rotosphaerida</taxon>
        <taxon>Fonticulaceae</taxon>
        <taxon>Fonticula</taxon>
    </lineage>
</organism>
<evidence type="ECO:0000313" key="6">
    <source>
        <dbReference type="Proteomes" id="UP000030693"/>
    </source>
</evidence>
<feature type="compositionally biased region" description="Low complexity" evidence="3">
    <location>
        <begin position="627"/>
        <end position="637"/>
    </location>
</feature>
<dbReference type="PANTHER" id="PTHR14095">
    <property type="entry name" value="PHOSPHATASE 2A REGULATORY SUBUNIT-RELATED"/>
    <property type="match status" value="1"/>
</dbReference>
<evidence type="ECO:0000256" key="1">
    <source>
        <dbReference type="ARBA" id="ARBA00022723"/>
    </source>
</evidence>
<feature type="compositionally biased region" description="Low complexity" evidence="3">
    <location>
        <begin position="529"/>
        <end position="556"/>
    </location>
</feature>
<dbReference type="PROSITE" id="PS50222">
    <property type="entry name" value="EF_HAND_2"/>
    <property type="match status" value="1"/>
</dbReference>
<protein>
    <recommendedName>
        <fullName evidence="4">EF-hand domain-containing protein</fullName>
    </recommendedName>
</protein>
<feature type="region of interest" description="Disordered" evidence="3">
    <location>
        <begin position="741"/>
        <end position="770"/>
    </location>
</feature>
<dbReference type="PROSITE" id="PS00018">
    <property type="entry name" value="EF_HAND_1"/>
    <property type="match status" value="2"/>
</dbReference>
<reference evidence="5" key="1">
    <citation type="submission" date="2013-04" db="EMBL/GenBank/DDBJ databases">
        <title>The Genome Sequence of Fonticula alba ATCC 38817.</title>
        <authorList>
            <consortium name="The Broad Institute Genomics Platform"/>
            <person name="Russ C."/>
            <person name="Cuomo C."/>
            <person name="Burger G."/>
            <person name="Gray M.W."/>
            <person name="Holland P.W.H."/>
            <person name="King N."/>
            <person name="Lang F.B.F."/>
            <person name="Roger A.J."/>
            <person name="Ruiz-Trillo I."/>
            <person name="Brown M."/>
            <person name="Walker B."/>
            <person name="Young S."/>
            <person name="Zeng Q."/>
            <person name="Gargeya S."/>
            <person name="Fitzgerald M."/>
            <person name="Haas B."/>
            <person name="Abouelleil A."/>
            <person name="Allen A.W."/>
            <person name="Alvarado L."/>
            <person name="Arachchi H.M."/>
            <person name="Berlin A.M."/>
            <person name="Chapman S.B."/>
            <person name="Gainer-Dewar J."/>
            <person name="Goldberg J."/>
            <person name="Griggs A."/>
            <person name="Gujja S."/>
            <person name="Hansen M."/>
            <person name="Howarth C."/>
            <person name="Imamovic A."/>
            <person name="Ireland A."/>
            <person name="Larimer J."/>
            <person name="McCowan C."/>
            <person name="Murphy C."/>
            <person name="Pearson M."/>
            <person name="Poon T.W."/>
            <person name="Priest M."/>
            <person name="Roberts A."/>
            <person name="Saif S."/>
            <person name="Shea T."/>
            <person name="Sisk P."/>
            <person name="Sykes S."/>
            <person name="Wortman J."/>
            <person name="Nusbaum C."/>
            <person name="Birren B."/>
        </authorList>
    </citation>
    <scope>NUCLEOTIDE SEQUENCE [LARGE SCALE GENOMIC DNA]</scope>
    <source>
        <strain evidence="5">ATCC 38817</strain>
    </source>
</reference>
<feature type="compositionally biased region" description="Polar residues" evidence="3">
    <location>
        <begin position="358"/>
        <end position="368"/>
    </location>
</feature>
<evidence type="ECO:0000256" key="3">
    <source>
        <dbReference type="SAM" id="MobiDB-lite"/>
    </source>
</evidence>
<dbReference type="Pfam" id="PF17958">
    <property type="entry name" value="EF-hand_13"/>
    <property type="match status" value="1"/>
</dbReference>
<evidence type="ECO:0000313" key="5">
    <source>
        <dbReference type="EMBL" id="KCV72533.1"/>
    </source>
</evidence>
<feature type="region of interest" description="Disordered" evidence="3">
    <location>
        <begin position="219"/>
        <end position="262"/>
    </location>
</feature>
<dbReference type="GO" id="GO:0000159">
    <property type="term" value="C:protein phosphatase type 2A complex"/>
    <property type="evidence" value="ECO:0007669"/>
    <property type="project" value="TreeGrafter"/>
</dbReference>
<dbReference type="AlphaFoldDB" id="A0A058ZF21"/>
<dbReference type="RefSeq" id="XP_009492234.1">
    <property type="nucleotide sequence ID" value="XM_009493959.1"/>
</dbReference>
<dbReference type="GeneID" id="20524850"/>
<feature type="region of interest" description="Disordered" evidence="3">
    <location>
        <begin position="1102"/>
        <end position="1149"/>
    </location>
</feature>
<dbReference type="PANTHER" id="PTHR14095:SF0">
    <property type="entry name" value="MIP22305P"/>
    <property type="match status" value="1"/>
</dbReference>
<accession>A0A058ZF21</accession>
<feature type="compositionally biased region" description="Low complexity" evidence="3">
    <location>
        <begin position="332"/>
        <end position="345"/>
    </location>
</feature>
<dbReference type="InterPro" id="IPR041534">
    <property type="entry name" value="EF-hand_13"/>
</dbReference>
<feature type="region of interest" description="Disordered" evidence="3">
    <location>
        <begin position="303"/>
        <end position="637"/>
    </location>
</feature>
<dbReference type="Gene3D" id="1.10.238.10">
    <property type="entry name" value="EF-hand"/>
    <property type="match status" value="1"/>
</dbReference>
<feature type="non-terminal residue" evidence="5">
    <location>
        <position position="1"/>
    </location>
</feature>
<feature type="compositionally biased region" description="Low complexity" evidence="3">
    <location>
        <begin position="580"/>
        <end position="602"/>
    </location>
</feature>
<dbReference type="Gene3D" id="1.10.238.220">
    <property type="match status" value="1"/>
</dbReference>
<dbReference type="SUPFAM" id="SSF47473">
    <property type="entry name" value="EF-hand"/>
    <property type="match status" value="1"/>
</dbReference>
<keyword evidence="2" id="KW-0106">Calcium</keyword>
<keyword evidence="6" id="KW-1185">Reference proteome</keyword>
<feature type="domain" description="EF-hand" evidence="4">
    <location>
        <begin position="976"/>
        <end position="1011"/>
    </location>
</feature>
<name>A0A058ZF21_FONAL</name>
<dbReference type="InterPro" id="IPR018247">
    <property type="entry name" value="EF_Hand_1_Ca_BS"/>
</dbReference>
<feature type="compositionally biased region" description="Pro residues" evidence="3">
    <location>
        <begin position="81"/>
        <end position="90"/>
    </location>
</feature>
<feature type="region of interest" description="Disordered" evidence="3">
    <location>
        <begin position="52"/>
        <end position="164"/>
    </location>
</feature>
<feature type="compositionally biased region" description="Low complexity" evidence="3">
    <location>
        <begin position="121"/>
        <end position="146"/>
    </location>
</feature>
<feature type="compositionally biased region" description="Low complexity" evidence="3">
    <location>
        <begin position="98"/>
        <end position="107"/>
    </location>
</feature>
<dbReference type="GO" id="GO:0005509">
    <property type="term" value="F:calcium ion binding"/>
    <property type="evidence" value="ECO:0007669"/>
    <property type="project" value="InterPro"/>
</dbReference>
<dbReference type="FunFam" id="1.10.238.10:FF:000025">
    <property type="entry name" value="serine/threonine-protein phosphatase 2A regulatory subunit B'' subunit alpha"/>
    <property type="match status" value="1"/>
</dbReference>
<sequence>MNASDSQDPAGQPRRRRLSFVAVHPETANDPHILSSPMVACSQDSELFAHAPSVTDSCGGLATTPPPPSAAQDTLLHYPPASAPFSPPSAPLGGGGSSNSSLSGPSSVADLFSTPRRGTMADPSPSAAPSGTSSAVAPASPACSTPGASTRTPPQTVAPPAPSPVSLTFGLPGMDSSVAAVPGPAAPALSHGSTASASGVFISPSRLRSYNLFMMDPPQSPKTPTKFGLSGSGLSPRMSPTRASKSKDHTARLTPGGRLGSPLRDVATFLKEESDNFNELLKSPERYPIIPEEELAALGLQSNHGDGFASPTRPGSTRRAGTFEGSPTRGVGSPTFGFFGSPPGAFAGGAGSAGSPILLSSSGATSLMSPPGGVGSASGISVQSPPTSRMLPGSPSAMMGEDAPFASPPPRSPKPLLSASGRPMLSSPPHDGMLAAASATMVTTSGPGGGASSRDFDDRPPPQSPVPGDRGLSLTDVSPAVPDAAMLHPDSGCAHLEIDDAEGSLPSGWATKQPVKQPHVAPMPEDLASDASMSPDMSARSPPPSSLLSGAGSPSSDTSESGLSGGPASDLVLVSPPPATGSTSSTTPAAAALSDPSSSASSEDVVMLGTSPRPISAGSGSGSDPVPATAGTGAGTGTPATALAARIPQFYFPFGRPEEAAPLVSGSSSSSSLLALFAGSSAEPDRASPKFLAQVIAPLFRANGGVLGEQNFLEVTRACGLSPFLNLSLFMRAGHGAMGAPAPGTAPPIEVDSDSDSDSDSAGSGAGSTAALPHYSEVPESVSYESFCDFWTTLHRERHCPASRTFAIIASGGLYATHLTNRCFAPVVLSVVNLHPNLDFLREASHFLNRYVQTVCIRVFYHIDRGRYDRITLAQWRRARLHDLIAQLERINVSESDDFFSYKHFYVIYCKFWELDTDHDGVISRADLQRYEGGTLTSRIVDRVARGWGLCAPKAHTQCMNYHEFCWFLLSEVDKTTETAMEYWFHCLDMDGDGILSMYEIEFFYEEQLMRLRQANIDAFNFEDMLCQMLDYIHPARGTVLTLADIRKSGFAPLFFDTLFNLARFIDHESRDPAAIRRERLKAKVSDWIKFVDQEYSTFISMEEDEPETRQSSCSGGYETASMQHGGGAEQAPDVEMAAPDGGVDDFAK</sequence>
<keyword evidence="1" id="KW-0479">Metal-binding</keyword>
<dbReference type="GO" id="GO:0019888">
    <property type="term" value="F:protein phosphatase regulator activity"/>
    <property type="evidence" value="ECO:0007669"/>
    <property type="project" value="TreeGrafter"/>
</dbReference>